<organism evidence="1 2">
    <name type="scientific">Melia azedarach</name>
    <name type="common">Chinaberry tree</name>
    <dbReference type="NCBI Taxonomy" id="155640"/>
    <lineage>
        <taxon>Eukaryota</taxon>
        <taxon>Viridiplantae</taxon>
        <taxon>Streptophyta</taxon>
        <taxon>Embryophyta</taxon>
        <taxon>Tracheophyta</taxon>
        <taxon>Spermatophyta</taxon>
        <taxon>Magnoliopsida</taxon>
        <taxon>eudicotyledons</taxon>
        <taxon>Gunneridae</taxon>
        <taxon>Pentapetalae</taxon>
        <taxon>rosids</taxon>
        <taxon>malvids</taxon>
        <taxon>Sapindales</taxon>
        <taxon>Meliaceae</taxon>
        <taxon>Melia</taxon>
    </lineage>
</organism>
<dbReference type="Proteomes" id="UP001164539">
    <property type="component" value="Chromosome 11"/>
</dbReference>
<comment type="caution">
    <text evidence="1">The sequence shown here is derived from an EMBL/GenBank/DDBJ whole genome shotgun (WGS) entry which is preliminary data.</text>
</comment>
<evidence type="ECO:0000313" key="2">
    <source>
        <dbReference type="Proteomes" id="UP001164539"/>
    </source>
</evidence>
<keyword evidence="2" id="KW-1185">Reference proteome</keyword>
<name>A0ACC1X4N7_MELAZ</name>
<gene>
    <name evidence="1" type="ORF">OWV82_019814</name>
</gene>
<proteinExistence type="predicted"/>
<reference evidence="1 2" key="1">
    <citation type="journal article" date="2023" name="Science">
        <title>Complex scaffold remodeling in plant triterpene biosynthesis.</title>
        <authorList>
            <person name="De La Pena R."/>
            <person name="Hodgson H."/>
            <person name="Liu J.C."/>
            <person name="Stephenson M.J."/>
            <person name="Martin A.C."/>
            <person name="Owen C."/>
            <person name="Harkess A."/>
            <person name="Leebens-Mack J."/>
            <person name="Jimenez L.E."/>
            <person name="Osbourn A."/>
            <person name="Sattely E.S."/>
        </authorList>
    </citation>
    <scope>NUCLEOTIDE SEQUENCE [LARGE SCALE GENOMIC DNA]</scope>
    <source>
        <strain evidence="2">cv. JPN11</strain>
        <tissue evidence="1">Leaf</tissue>
    </source>
</reference>
<protein>
    <submittedName>
        <fullName evidence="1">MADS-box transcription factor</fullName>
    </submittedName>
</protein>
<dbReference type="EMBL" id="CM051404">
    <property type="protein sequence ID" value="KAJ4706124.1"/>
    <property type="molecule type" value="Genomic_DNA"/>
</dbReference>
<evidence type="ECO:0000313" key="1">
    <source>
        <dbReference type="EMBL" id="KAJ4706124.1"/>
    </source>
</evidence>
<sequence length="186" mass="21131">MLNSSVAKILERYRQCCYTSQASNINEQDTETVFPEILRLRATCESLQRTQRHFLGEDLGTLGVKELQKIEKQLDRTLALTRQRKTDLMVQQLEKLQKRAHALGEENEQLKYKLIEEEGQCVEAIREPGTVRSNIDHLRMMNPSPSAPNLQIGHHQFSLQDRASIETGVSLAAAGRINPNPAQGWP</sequence>
<accession>A0ACC1X4N7</accession>